<gene>
    <name evidence="1" type="ORF">BG006_011073</name>
</gene>
<dbReference type="AlphaFoldDB" id="A0A9P5VHU1"/>
<evidence type="ECO:0000313" key="2">
    <source>
        <dbReference type="Proteomes" id="UP000696485"/>
    </source>
</evidence>
<keyword evidence="2" id="KW-1185">Reference proteome</keyword>
<organism evidence="1 2">
    <name type="scientific">Podila minutissima</name>
    <dbReference type="NCBI Taxonomy" id="64525"/>
    <lineage>
        <taxon>Eukaryota</taxon>
        <taxon>Fungi</taxon>
        <taxon>Fungi incertae sedis</taxon>
        <taxon>Mucoromycota</taxon>
        <taxon>Mortierellomycotina</taxon>
        <taxon>Mortierellomycetes</taxon>
        <taxon>Mortierellales</taxon>
        <taxon>Mortierellaceae</taxon>
        <taxon>Podila</taxon>
    </lineage>
</organism>
<sequence>MRDFEEIAPPWAIPQFPPASICQPPSICPNAMHIPDADSLYDPPIKPEQLTDEEFNQTWSGIPGTIKIGVLLPFTDPDKGYRTIMSRISLS</sequence>
<comment type="caution">
    <text evidence="1">The sequence shown here is derived from an EMBL/GenBank/DDBJ whole genome shotgun (WGS) entry which is preliminary data.</text>
</comment>
<feature type="non-terminal residue" evidence="1">
    <location>
        <position position="91"/>
    </location>
</feature>
<dbReference type="Proteomes" id="UP000696485">
    <property type="component" value="Unassembled WGS sequence"/>
</dbReference>
<dbReference type="EMBL" id="JAAAUY010000922">
    <property type="protein sequence ID" value="KAF9325456.1"/>
    <property type="molecule type" value="Genomic_DNA"/>
</dbReference>
<reference evidence="1" key="1">
    <citation type="journal article" date="2020" name="Fungal Divers.">
        <title>Resolving the Mortierellaceae phylogeny through synthesis of multi-gene phylogenetics and phylogenomics.</title>
        <authorList>
            <person name="Vandepol N."/>
            <person name="Liber J."/>
            <person name="Desiro A."/>
            <person name="Na H."/>
            <person name="Kennedy M."/>
            <person name="Barry K."/>
            <person name="Grigoriev I.V."/>
            <person name="Miller A.N."/>
            <person name="O'Donnell K."/>
            <person name="Stajich J.E."/>
            <person name="Bonito G."/>
        </authorList>
    </citation>
    <scope>NUCLEOTIDE SEQUENCE</scope>
    <source>
        <strain evidence="1">NVP1</strain>
    </source>
</reference>
<proteinExistence type="predicted"/>
<name>A0A9P5VHU1_9FUNG</name>
<evidence type="ECO:0000313" key="1">
    <source>
        <dbReference type="EMBL" id="KAF9325456.1"/>
    </source>
</evidence>
<protein>
    <submittedName>
        <fullName evidence="1">Uncharacterized protein</fullName>
    </submittedName>
</protein>
<accession>A0A9P5VHU1</accession>